<evidence type="ECO:0000313" key="1">
    <source>
        <dbReference type="EMBL" id="KAG8503362.1"/>
    </source>
</evidence>
<gene>
    <name evidence="1" type="ORF">CXB51_001341</name>
</gene>
<proteinExistence type="predicted"/>
<comment type="caution">
    <text evidence="1">The sequence shown here is derived from an EMBL/GenBank/DDBJ whole genome shotgun (WGS) entry which is preliminary data.</text>
</comment>
<organism evidence="1 2">
    <name type="scientific">Gossypium anomalum</name>
    <dbReference type="NCBI Taxonomy" id="47600"/>
    <lineage>
        <taxon>Eukaryota</taxon>
        <taxon>Viridiplantae</taxon>
        <taxon>Streptophyta</taxon>
        <taxon>Embryophyta</taxon>
        <taxon>Tracheophyta</taxon>
        <taxon>Spermatophyta</taxon>
        <taxon>Magnoliopsida</taxon>
        <taxon>eudicotyledons</taxon>
        <taxon>Gunneridae</taxon>
        <taxon>Pentapetalae</taxon>
        <taxon>rosids</taxon>
        <taxon>malvids</taxon>
        <taxon>Malvales</taxon>
        <taxon>Malvaceae</taxon>
        <taxon>Malvoideae</taxon>
        <taxon>Gossypium</taxon>
    </lineage>
</organism>
<dbReference type="OrthoDB" id="412581at2759"/>
<accession>A0A8J6D9G6</accession>
<reference evidence="1 2" key="1">
    <citation type="journal article" date="2021" name="bioRxiv">
        <title>The Gossypium anomalum genome as a resource for cotton improvement and evolutionary analysis of hybrid incompatibility.</title>
        <authorList>
            <person name="Grover C.E."/>
            <person name="Yuan D."/>
            <person name="Arick M.A."/>
            <person name="Miller E.R."/>
            <person name="Hu G."/>
            <person name="Peterson D.G."/>
            <person name="Wendel J.F."/>
            <person name="Udall J.A."/>
        </authorList>
    </citation>
    <scope>NUCLEOTIDE SEQUENCE [LARGE SCALE GENOMIC DNA]</scope>
    <source>
        <strain evidence="1">JFW-Udall</strain>
        <tissue evidence="1">Leaf</tissue>
    </source>
</reference>
<keyword evidence="2" id="KW-1185">Reference proteome</keyword>
<name>A0A8J6D9G6_9ROSI</name>
<protein>
    <submittedName>
        <fullName evidence="1">Uncharacterized protein</fullName>
    </submittedName>
</protein>
<dbReference type="Proteomes" id="UP000701853">
    <property type="component" value="Chromosome 1"/>
</dbReference>
<dbReference type="AlphaFoldDB" id="A0A8J6D9G6"/>
<sequence length="100" mass="11083">MGLLGAKPVGSPIEQNHRLTHVTRAVLTDPEFYIRLMGCLDATLRVVWYLRGSPSQGILLRSDSNLSLKGWCDSDCAACLLAFAYWLTCLSGTISYFLEN</sequence>
<dbReference type="EMBL" id="JAHUZN010000001">
    <property type="protein sequence ID" value="KAG8503362.1"/>
    <property type="molecule type" value="Genomic_DNA"/>
</dbReference>
<evidence type="ECO:0000313" key="2">
    <source>
        <dbReference type="Proteomes" id="UP000701853"/>
    </source>
</evidence>